<gene>
    <name evidence="6" type="primary">ire-1</name>
    <name evidence="6" type="ORF">AWC38_SpisGene9689</name>
</gene>
<dbReference type="SMART" id="SM00220">
    <property type="entry name" value="S_TKc"/>
    <property type="match status" value="1"/>
</dbReference>
<dbReference type="PROSITE" id="PS50297">
    <property type="entry name" value="ANK_REP_REGION"/>
    <property type="match status" value="1"/>
</dbReference>
<dbReference type="InterPro" id="IPR045133">
    <property type="entry name" value="IRE1/2-like"/>
</dbReference>
<feature type="repeat" description="ANK" evidence="3">
    <location>
        <begin position="668"/>
        <end position="700"/>
    </location>
</feature>
<dbReference type="GO" id="GO:0004674">
    <property type="term" value="F:protein serine/threonine kinase activity"/>
    <property type="evidence" value="ECO:0007669"/>
    <property type="project" value="InterPro"/>
</dbReference>
<dbReference type="GO" id="GO:0004521">
    <property type="term" value="F:RNA endonuclease activity"/>
    <property type="evidence" value="ECO:0007669"/>
    <property type="project" value="InterPro"/>
</dbReference>
<keyword evidence="1 4" id="KW-0547">Nucleotide-binding</keyword>
<dbReference type="OrthoDB" id="7773197at2759"/>
<dbReference type="EMBL" id="LSMT01000145">
    <property type="protein sequence ID" value="PFX25693.1"/>
    <property type="molecule type" value="Genomic_DNA"/>
</dbReference>
<sequence>MEIAVKRRTGRDFSALHDVVVKPEISSLGVEDFIDNDSRLLEIVNSTDEIKTKDNGYIYNPSMQTETKLDLSHARCCSCWDYVEKCRQAPNATTAIINGSTFDDKAAVEKWPCGVLDILCWFCPRIHRINITGCKSLSDSSRIIDCLDPSFLIHCKDADRHIRNFISKDSTSPLVIREDWSLLHSAVFLGDVNLVKELLTKRSWDEEDILKSSVEMAIVQHNCEVLKVFKEESNIHGFMNPLRLVQLSLLTQHGSTSYVHHHLTSNPHPVEVITTDNDVLQAARDAHNSQDCNFFELLHIIYGKDETSIKLKLELLEGIFRTIQVNVTSDFPPLFSCWNESAICEAVQDLMKETGSPSYNKIEGSPYLTFAIPNVPLAVFLIHEGAHVDQTDDSGCTTLFQAMSEWLIRPSIQKELFVEFLICKGANINFKNYRGESLLVKSLSTFQADRDKEDHLLKILRYLLNNGASAKTKDDSDSSPLHILVNLSRKLSSLVVCEGIELLHKSGCAINARDAEGNTPLHLWAGLEVKIKNFEKIGKKIIDCGGAVNARNDYEETPLHFAQFLEQVELLLKEGALPNARDLRGETSFHKFVRKETLITDKLKVGRWKKCVTSGMDPWKKNNSGVCPFQVLLEKGFLKSSLRLLKVVFEKCGNKETTESARCFKDSEGNSLLHLACITQAEAICEYLLQKGFNVNDQNHCLQTPLCLVCSKVGSWTSEKMQNFILLLRRYHADPKIPDGDGNTCQALLNGYEALKRSLRKNVKKMEISPILKWRKESEKHMNAFHDISSGKNCQKVGRYHHHQDCIGKGSFSLVFPALDEGDGRELALKRLEKARLKEAHIKREIDCLIKLNDCPAVVNYICSFSSSDFHYIAVELMEGTLDDYLTEQMGGDAVDICLAIHSGINFLHNNGVIHRDLKPQNILYKTTPSLMIKIADFGLSKILQKAKYFGLSDTVMHSRAGTKCWKAPELFARGSQSKHSKGSDIFSCGLLFHYTLASRKHPFYDLEEFPAQLESPDTTENIKDNIRKNNSNFCPSLSPEAIHILTRMLSPEPKERPTASSLVSFPFFGDKETRNDFLRKVGNEKEFIGSRSETSHSPTDVEIELQKQVGKQWKNASSWILNSSIYAVYLEVTSHPKAGTYRTKSAVHLVREINSLKAHKVHHIDTEVEGLDCKAKHIVSNKLKSRVEKSWSIGGLRGVTEDGAKYQVSPELSTPEKIRQAYRRSNIAFDKKIGSSHPAAQGKSNGVEAPAGNCCSPIHIPQTEALSDLVYDAIGAA</sequence>
<evidence type="ECO:0000313" key="7">
    <source>
        <dbReference type="Proteomes" id="UP000225706"/>
    </source>
</evidence>
<dbReference type="STRING" id="50429.A0A2B4S9I3"/>
<dbReference type="PANTHER" id="PTHR13954">
    <property type="entry name" value="IRE1-RELATED"/>
    <property type="match status" value="1"/>
</dbReference>
<feature type="domain" description="Protein kinase" evidence="5">
    <location>
        <begin position="801"/>
        <end position="1069"/>
    </location>
</feature>
<dbReference type="GO" id="GO:1990604">
    <property type="term" value="C:IRE1-TRAF2-ASK1 complex"/>
    <property type="evidence" value="ECO:0007669"/>
    <property type="project" value="TreeGrafter"/>
</dbReference>
<keyword evidence="7" id="KW-1185">Reference proteome</keyword>
<dbReference type="SUPFAM" id="SSF48403">
    <property type="entry name" value="Ankyrin repeat"/>
    <property type="match status" value="2"/>
</dbReference>
<dbReference type="GO" id="GO:0036498">
    <property type="term" value="P:IRE1-mediated unfolded protein response"/>
    <property type="evidence" value="ECO:0007669"/>
    <property type="project" value="TreeGrafter"/>
</dbReference>
<dbReference type="PROSITE" id="PS50011">
    <property type="entry name" value="PROTEIN_KINASE_DOM"/>
    <property type="match status" value="1"/>
</dbReference>
<comment type="caution">
    <text evidence="6">The sequence shown here is derived from an EMBL/GenBank/DDBJ whole genome shotgun (WGS) entry which is preliminary data.</text>
</comment>
<dbReference type="PANTHER" id="PTHR13954:SF6">
    <property type="entry name" value="NON-SPECIFIC SERINE_THREONINE PROTEIN KINASE"/>
    <property type="match status" value="1"/>
</dbReference>
<dbReference type="PROSITE" id="PS00107">
    <property type="entry name" value="PROTEIN_KINASE_ATP"/>
    <property type="match status" value="1"/>
</dbReference>
<keyword evidence="3" id="KW-0040">ANK repeat</keyword>
<reference evidence="7" key="1">
    <citation type="journal article" date="2017" name="bioRxiv">
        <title>Comparative analysis of the genomes of Stylophora pistillata and Acropora digitifera provides evidence for extensive differences between species of corals.</title>
        <authorList>
            <person name="Voolstra C.R."/>
            <person name="Li Y."/>
            <person name="Liew Y.J."/>
            <person name="Baumgarten S."/>
            <person name="Zoccola D."/>
            <person name="Flot J.-F."/>
            <person name="Tambutte S."/>
            <person name="Allemand D."/>
            <person name="Aranda M."/>
        </authorList>
    </citation>
    <scope>NUCLEOTIDE SEQUENCE [LARGE SCALE GENOMIC DNA]</scope>
</reference>
<dbReference type="GO" id="GO:0005524">
    <property type="term" value="F:ATP binding"/>
    <property type="evidence" value="ECO:0007669"/>
    <property type="project" value="UniProtKB-UniRule"/>
</dbReference>
<dbReference type="SUPFAM" id="SSF56112">
    <property type="entry name" value="Protein kinase-like (PK-like)"/>
    <property type="match status" value="1"/>
</dbReference>
<dbReference type="Gene3D" id="1.20.1440.180">
    <property type="entry name" value="KEN domain"/>
    <property type="match status" value="1"/>
</dbReference>
<dbReference type="Proteomes" id="UP000225706">
    <property type="component" value="Unassembled WGS sequence"/>
</dbReference>
<evidence type="ECO:0000256" key="1">
    <source>
        <dbReference type="ARBA" id="ARBA00022741"/>
    </source>
</evidence>
<feature type="binding site" evidence="4">
    <location>
        <position position="830"/>
    </location>
    <ligand>
        <name>ATP</name>
        <dbReference type="ChEBI" id="CHEBI:30616"/>
    </ligand>
</feature>
<dbReference type="InterPro" id="IPR017441">
    <property type="entry name" value="Protein_kinase_ATP_BS"/>
</dbReference>
<dbReference type="GO" id="GO:0051082">
    <property type="term" value="F:unfolded protein binding"/>
    <property type="evidence" value="ECO:0007669"/>
    <property type="project" value="TreeGrafter"/>
</dbReference>
<evidence type="ECO:0000256" key="2">
    <source>
        <dbReference type="ARBA" id="ARBA00022840"/>
    </source>
</evidence>
<dbReference type="InterPro" id="IPR036770">
    <property type="entry name" value="Ankyrin_rpt-contain_sf"/>
</dbReference>
<dbReference type="InterPro" id="IPR008271">
    <property type="entry name" value="Ser/Thr_kinase_AS"/>
</dbReference>
<dbReference type="Pfam" id="PF00069">
    <property type="entry name" value="Pkinase"/>
    <property type="match status" value="1"/>
</dbReference>
<organism evidence="6 7">
    <name type="scientific">Stylophora pistillata</name>
    <name type="common">Smooth cauliflower coral</name>
    <dbReference type="NCBI Taxonomy" id="50429"/>
    <lineage>
        <taxon>Eukaryota</taxon>
        <taxon>Metazoa</taxon>
        <taxon>Cnidaria</taxon>
        <taxon>Anthozoa</taxon>
        <taxon>Hexacorallia</taxon>
        <taxon>Scleractinia</taxon>
        <taxon>Astrocoeniina</taxon>
        <taxon>Pocilloporidae</taxon>
        <taxon>Stylophora</taxon>
    </lineage>
</organism>
<dbReference type="AlphaFoldDB" id="A0A2B4S9I3"/>
<proteinExistence type="predicted"/>
<keyword evidence="2 4" id="KW-0067">ATP-binding</keyword>
<protein>
    <submittedName>
        <fullName evidence="6">Serine/threonine-protein kinase/endoribonuclease ire-1</fullName>
    </submittedName>
</protein>
<evidence type="ECO:0000313" key="6">
    <source>
        <dbReference type="EMBL" id="PFX25693.1"/>
    </source>
</evidence>
<dbReference type="InterPro" id="IPR038357">
    <property type="entry name" value="KEN_sf"/>
</dbReference>
<dbReference type="Gene3D" id="1.25.40.20">
    <property type="entry name" value="Ankyrin repeat-containing domain"/>
    <property type="match status" value="2"/>
</dbReference>
<keyword evidence="6" id="KW-0418">Kinase</keyword>
<dbReference type="InterPro" id="IPR000719">
    <property type="entry name" value="Prot_kinase_dom"/>
</dbReference>
<dbReference type="InterPro" id="IPR002110">
    <property type="entry name" value="Ankyrin_rpt"/>
</dbReference>
<evidence type="ECO:0000256" key="4">
    <source>
        <dbReference type="PROSITE-ProRule" id="PRU10141"/>
    </source>
</evidence>
<dbReference type="GO" id="GO:0070059">
    <property type="term" value="P:intrinsic apoptotic signaling pathway in response to endoplasmic reticulum stress"/>
    <property type="evidence" value="ECO:0007669"/>
    <property type="project" value="TreeGrafter"/>
</dbReference>
<name>A0A2B4S9I3_STYPI</name>
<dbReference type="InterPro" id="IPR011009">
    <property type="entry name" value="Kinase-like_dom_sf"/>
</dbReference>
<keyword evidence="6" id="KW-0808">Transferase</keyword>
<dbReference type="SMART" id="SM00248">
    <property type="entry name" value="ANK"/>
    <property type="match status" value="7"/>
</dbReference>
<evidence type="ECO:0000259" key="5">
    <source>
        <dbReference type="PROSITE" id="PS50011"/>
    </source>
</evidence>
<dbReference type="Pfam" id="PF00023">
    <property type="entry name" value="Ank"/>
    <property type="match status" value="2"/>
</dbReference>
<dbReference type="Gene3D" id="1.10.510.10">
    <property type="entry name" value="Transferase(Phosphotransferase) domain 1"/>
    <property type="match status" value="1"/>
</dbReference>
<dbReference type="PROSITE" id="PS50088">
    <property type="entry name" value="ANK_REPEAT"/>
    <property type="match status" value="1"/>
</dbReference>
<evidence type="ECO:0000256" key="3">
    <source>
        <dbReference type="PROSITE-ProRule" id="PRU00023"/>
    </source>
</evidence>
<dbReference type="PROSITE" id="PS00108">
    <property type="entry name" value="PROTEIN_KINASE_ST"/>
    <property type="match status" value="1"/>
</dbReference>
<accession>A0A2B4S9I3</accession>